<dbReference type="EMBL" id="BMMF01000014">
    <property type="protein sequence ID" value="GGK49848.1"/>
    <property type="molecule type" value="Genomic_DNA"/>
</dbReference>
<comment type="caution">
    <text evidence="2">The sequence shown here is derived from an EMBL/GenBank/DDBJ whole genome shotgun (WGS) entry which is preliminary data.</text>
</comment>
<dbReference type="Proteomes" id="UP000600449">
    <property type="component" value="Unassembled WGS sequence"/>
</dbReference>
<evidence type="ECO:0000259" key="1">
    <source>
        <dbReference type="Pfam" id="PF12146"/>
    </source>
</evidence>
<dbReference type="PANTHER" id="PTHR39624">
    <property type="entry name" value="PROTEIN INVOLVED IN RIMO-MEDIATED BETA-METHYLTHIOLATION OF RIBOSOMAL PROTEIN S12 YCAO"/>
    <property type="match status" value="1"/>
</dbReference>
<proteinExistence type="predicted"/>
<dbReference type="PANTHER" id="PTHR39624:SF2">
    <property type="entry name" value="OSMC-LIKE PROTEIN"/>
    <property type="match status" value="1"/>
</dbReference>
<reference evidence="2 3" key="1">
    <citation type="journal article" date="2014" name="Int. J. Syst. Evol. Microbiol.">
        <title>Complete genome sequence of Corynebacterium casei LMG S-19264T (=DSM 44701T), isolated from a smear-ripened cheese.</title>
        <authorList>
            <consortium name="US DOE Joint Genome Institute (JGI-PGF)"/>
            <person name="Walter F."/>
            <person name="Albersmeier A."/>
            <person name="Kalinowski J."/>
            <person name="Ruckert C."/>
        </authorList>
    </citation>
    <scope>NUCLEOTIDE SEQUENCE [LARGE SCALE GENOMIC DNA]</scope>
    <source>
        <strain evidence="2 3">CGMCC 1.9161</strain>
    </source>
</reference>
<gene>
    <name evidence="2" type="ORF">GCM10011322_41070</name>
</gene>
<dbReference type="InterPro" id="IPR029058">
    <property type="entry name" value="AB_hydrolase_fold"/>
</dbReference>
<feature type="domain" description="Serine aminopeptidase S33" evidence="1">
    <location>
        <begin position="58"/>
        <end position="147"/>
    </location>
</feature>
<protein>
    <submittedName>
        <fullName evidence="2">Osmotically inducible protein C</fullName>
    </submittedName>
</protein>
<evidence type="ECO:0000313" key="2">
    <source>
        <dbReference type="EMBL" id="GGK49848.1"/>
    </source>
</evidence>
<accession>A0A917QGS8</accession>
<sequence>MTFRRMQPETRMPIEKIAFPGHDGQTLAARLDRPVGRPRAYALFTHCFTCSKDLAAARRIAAALADAGIAVMRFDFTGLGHSQGEFANTDFTTNVADLVRAADHMRETLEAPAILIGHSLGGAATIAAAARIPEAKAVVTIGAPAEPAHVTKALGSSLEDIERDGSARVSLAGREFTITRDFVEDVRAQGLKDALGNLRKALLVLHAPRDAVVGVENATDIFVAARHPKSFVSLDDADHLLSRAEDAEYAASVIAAWATRYLPARRDEDAGAVHEGVVRVSEDAPGGLLQHVSVDGRFHLIADEPLSVGGSDLGPTPYQFLSVALGACTAMTLRMYARRKKLPLESVVVDVTHDKVHAHDSDDAEGGAHRRVDRFVRRLNITGDLAPAERARLVEIADMCPVHRTLEHASLIETREVADEG</sequence>
<dbReference type="Gene3D" id="3.30.300.20">
    <property type="match status" value="1"/>
</dbReference>
<name>A0A917QGS8_9HYPH</name>
<dbReference type="InterPro" id="IPR003718">
    <property type="entry name" value="OsmC/Ohr_fam"/>
</dbReference>
<dbReference type="SUPFAM" id="SSF53474">
    <property type="entry name" value="alpha/beta-Hydrolases"/>
    <property type="match status" value="1"/>
</dbReference>
<dbReference type="InterPro" id="IPR015946">
    <property type="entry name" value="KH_dom-like_a/b"/>
</dbReference>
<organism evidence="2 3">
    <name type="scientific">Salinarimonas ramus</name>
    <dbReference type="NCBI Taxonomy" id="690164"/>
    <lineage>
        <taxon>Bacteria</taxon>
        <taxon>Pseudomonadati</taxon>
        <taxon>Pseudomonadota</taxon>
        <taxon>Alphaproteobacteria</taxon>
        <taxon>Hyphomicrobiales</taxon>
        <taxon>Salinarimonadaceae</taxon>
        <taxon>Salinarimonas</taxon>
    </lineage>
</organism>
<dbReference type="SUPFAM" id="SSF82784">
    <property type="entry name" value="OsmC-like"/>
    <property type="match status" value="1"/>
</dbReference>
<evidence type="ECO:0000313" key="3">
    <source>
        <dbReference type="Proteomes" id="UP000600449"/>
    </source>
</evidence>
<dbReference type="InterPro" id="IPR036102">
    <property type="entry name" value="OsmC/Ohrsf"/>
</dbReference>
<dbReference type="Gene3D" id="3.40.50.1820">
    <property type="entry name" value="alpha/beta hydrolase"/>
    <property type="match status" value="1"/>
</dbReference>
<dbReference type="InterPro" id="IPR022742">
    <property type="entry name" value="Hydrolase_4"/>
</dbReference>
<dbReference type="Pfam" id="PF12146">
    <property type="entry name" value="Hydrolase_4"/>
    <property type="match status" value="1"/>
</dbReference>
<dbReference type="AlphaFoldDB" id="A0A917QGS8"/>
<dbReference type="Pfam" id="PF02566">
    <property type="entry name" value="OsmC"/>
    <property type="match status" value="1"/>
</dbReference>
<keyword evidence="3" id="KW-1185">Reference proteome</keyword>